<sequence length="464" mass="50654">MRNEHVVQQAVQKTQEQKVKAGSYHKLHWWQLTLIGIGSIIGAGFFLGTSLSIERAGPSVLIIYLIAGFIAFLVFSALAEMSVHDTEEGSFRKYAQTAFGHSMGFISGWMYWVSGLLIMASEITALGLFTQYWFPAVPLWLLMIIYTALGLGINLLGVNNFSTTESLFAVVKLATLVGFIGFGALFVFDIVSPSLLIQTEAAKFTTLFPNGFMGTWSAMIFVLFSFGGIAVVGLMSSELKHKDETPKAGLVTVVTLTILYILSIFFVLYMVSWSVITEDESPFVTALSQFHIPFIGSIFTVILITAAFSTMVGALFSITKVIVSLSRVGDAPKALEIPTNRGVATRALAVNAVALSFMIVISYILPDQVYEYLTTAAGIMLITNWVVILASQIKNRRHYAEAPTKKTYFKMIGAPFTSYLGIVLIATAIAGAAFQESERIGLFISATVIGAIFVAYLFVRNKQA</sequence>
<feature type="transmembrane region" description="Helical" evidence="7">
    <location>
        <begin position="440"/>
        <end position="459"/>
    </location>
</feature>
<feature type="transmembrane region" description="Helical" evidence="7">
    <location>
        <begin position="216"/>
        <end position="236"/>
    </location>
</feature>
<feature type="transmembrane region" description="Helical" evidence="7">
    <location>
        <begin position="140"/>
        <end position="161"/>
    </location>
</feature>
<feature type="transmembrane region" description="Helical" evidence="7">
    <location>
        <begin position="412"/>
        <end position="434"/>
    </location>
</feature>
<accession>A0A4U1MNK0</accession>
<dbReference type="GO" id="GO:0055085">
    <property type="term" value="P:transmembrane transport"/>
    <property type="evidence" value="ECO:0007669"/>
    <property type="project" value="InterPro"/>
</dbReference>
<evidence type="ECO:0000256" key="4">
    <source>
        <dbReference type="ARBA" id="ARBA00022970"/>
    </source>
</evidence>
<proteinExistence type="predicted"/>
<keyword evidence="3 7" id="KW-0812">Transmembrane</keyword>
<keyword evidence="2" id="KW-0813">Transport</keyword>
<evidence type="ECO:0000256" key="7">
    <source>
        <dbReference type="SAM" id="Phobius"/>
    </source>
</evidence>
<feature type="transmembrane region" description="Helical" evidence="7">
    <location>
        <begin position="343"/>
        <end position="366"/>
    </location>
</feature>
<feature type="transmembrane region" description="Helical" evidence="7">
    <location>
        <begin position="61"/>
        <end position="83"/>
    </location>
</feature>
<evidence type="ECO:0000256" key="3">
    <source>
        <dbReference type="ARBA" id="ARBA00022692"/>
    </source>
</evidence>
<organism evidence="9 10">
    <name type="scientific">Guptibacillus hwajinpoensis</name>
    <dbReference type="NCBI Taxonomy" id="208199"/>
    <lineage>
        <taxon>Bacteria</taxon>
        <taxon>Bacillati</taxon>
        <taxon>Bacillota</taxon>
        <taxon>Bacilli</taxon>
        <taxon>Bacillales</taxon>
        <taxon>Guptibacillaceae</taxon>
        <taxon>Guptibacillus</taxon>
    </lineage>
</organism>
<comment type="subcellular location">
    <subcellularLocation>
        <location evidence="1">Membrane</location>
        <topology evidence="1">Multi-pass membrane protein</topology>
    </subcellularLocation>
</comment>
<dbReference type="EMBL" id="SWFM01000001">
    <property type="protein sequence ID" value="TKD72341.1"/>
    <property type="molecule type" value="Genomic_DNA"/>
</dbReference>
<comment type="caution">
    <text evidence="9">The sequence shown here is derived from an EMBL/GenBank/DDBJ whole genome shotgun (WGS) entry which is preliminary data.</text>
</comment>
<feature type="transmembrane region" description="Helical" evidence="7">
    <location>
        <begin position="248"/>
        <end position="270"/>
    </location>
</feature>
<keyword evidence="6 7" id="KW-0472">Membrane</keyword>
<evidence type="ECO:0000256" key="2">
    <source>
        <dbReference type="ARBA" id="ARBA00022448"/>
    </source>
</evidence>
<dbReference type="OrthoDB" id="9780162at2"/>
<feature type="transmembrane region" description="Helical" evidence="7">
    <location>
        <begin position="290"/>
        <end position="323"/>
    </location>
</feature>
<evidence type="ECO:0000256" key="1">
    <source>
        <dbReference type="ARBA" id="ARBA00004141"/>
    </source>
</evidence>
<keyword evidence="4" id="KW-0029">Amino-acid transport</keyword>
<dbReference type="GO" id="GO:0006865">
    <property type="term" value="P:amino acid transport"/>
    <property type="evidence" value="ECO:0007669"/>
    <property type="project" value="UniProtKB-KW"/>
</dbReference>
<dbReference type="PANTHER" id="PTHR43495">
    <property type="entry name" value="GABA PERMEASE"/>
    <property type="match status" value="1"/>
</dbReference>
<feature type="transmembrane region" description="Helical" evidence="7">
    <location>
        <begin position="173"/>
        <end position="196"/>
    </location>
</feature>
<evidence type="ECO:0000256" key="6">
    <source>
        <dbReference type="ARBA" id="ARBA00023136"/>
    </source>
</evidence>
<evidence type="ECO:0000259" key="8">
    <source>
        <dbReference type="Pfam" id="PF00324"/>
    </source>
</evidence>
<feature type="transmembrane region" description="Helical" evidence="7">
    <location>
        <begin position="372"/>
        <end position="391"/>
    </location>
</feature>
<dbReference type="Proteomes" id="UP000310541">
    <property type="component" value="Unassembled WGS sequence"/>
</dbReference>
<dbReference type="RefSeq" id="WP_136946192.1">
    <property type="nucleotide sequence ID" value="NZ_SWFM01000001.1"/>
</dbReference>
<evidence type="ECO:0000313" key="9">
    <source>
        <dbReference type="EMBL" id="TKD72341.1"/>
    </source>
</evidence>
<evidence type="ECO:0000256" key="5">
    <source>
        <dbReference type="ARBA" id="ARBA00022989"/>
    </source>
</evidence>
<evidence type="ECO:0000313" key="10">
    <source>
        <dbReference type="Proteomes" id="UP000310541"/>
    </source>
</evidence>
<dbReference type="PANTHER" id="PTHR43495:SF5">
    <property type="entry name" value="GAMMA-AMINOBUTYRIC ACID PERMEASE"/>
    <property type="match status" value="1"/>
</dbReference>
<feature type="transmembrane region" description="Helical" evidence="7">
    <location>
        <begin position="109"/>
        <end position="134"/>
    </location>
</feature>
<feature type="domain" description="Amino acid permease/ SLC12A" evidence="8">
    <location>
        <begin position="32"/>
        <end position="458"/>
    </location>
</feature>
<dbReference type="Gene3D" id="1.20.1740.10">
    <property type="entry name" value="Amino acid/polyamine transporter I"/>
    <property type="match status" value="1"/>
</dbReference>
<dbReference type="Pfam" id="PF00324">
    <property type="entry name" value="AA_permease"/>
    <property type="match status" value="1"/>
</dbReference>
<gene>
    <name evidence="9" type="ORF">FBF83_06045</name>
</gene>
<name>A0A4U1MNK0_9BACL</name>
<dbReference type="PIRSF" id="PIRSF006060">
    <property type="entry name" value="AA_transporter"/>
    <property type="match status" value="1"/>
</dbReference>
<reference evidence="9 10" key="1">
    <citation type="submission" date="2019-04" db="EMBL/GenBank/DDBJ databases">
        <title>Genome sequence of Bacillus hwajinpoensis strain Y2.</title>
        <authorList>
            <person name="Fair J.L."/>
            <person name="Maclea K.S."/>
        </authorList>
    </citation>
    <scope>NUCLEOTIDE SEQUENCE [LARGE SCALE GENOMIC DNA]</scope>
    <source>
        <strain evidence="9 10">Y2</strain>
    </source>
</reference>
<dbReference type="InterPro" id="IPR004841">
    <property type="entry name" value="AA-permease/SLC12A_dom"/>
</dbReference>
<dbReference type="GO" id="GO:0005886">
    <property type="term" value="C:plasma membrane"/>
    <property type="evidence" value="ECO:0007669"/>
    <property type="project" value="UniProtKB-SubCell"/>
</dbReference>
<dbReference type="AlphaFoldDB" id="A0A4U1MNK0"/>
<protein>
    <submittedName>
        <fullName evidence="9">Amino acid permease</fullName>
    </submittedName>
</protein>
<feature type="transmembrane region" description="Helical" evidence="7">
    <location>
        <begin position="27"/>
        <end position="49"/>
    </location>
</feature>
<keyword evidence="5 7" id="KW-1133">Transmembrane helix</keyword>